<protein>
    <recommendedName>
        <fullName evidence="1">glutathione transferase</fullName>
        <ecNumber evidence="1">2.5.1.18</ecNumber>
    </recommendedName>
</protein>
<keyword evidence="2" id="KW-0808">Transferase</keyword>
<evidence type="ECO:0000256" key="2">
    <source>
        <dbReference type="ARBA" id="ARBA00022679"/>
    </source>
</evidence>
<evidence type="ECO:0000256" key="4">
    <source>
        <dbReference type="RuleBase" id="RU003494"/>
    </source>
</evidence>
<dbReference type="CDD" id="cd03058">
    <property type="entry name" value="GST_N_Tau"/>
    <property type="match status" value="1"/>
</dbReference>
<dbReference type="InterPro" id="IPR010987">
    <property type="entry name" value="Glutathione-S-Trfase_C-like"/>
</dbReference>
<dbReference type="InterPro" id="IPR045074">
    <property type="entry name" value="GST_C_Tau"/>
</dbReference>
<dbReference type="PANTHER" id="PTHR11260">
    <property type="entry name" value="GLUTATHIONE S-TRANSFERASE, GST, SUPERFAMILY, GST DOMAIN CONTAINING"/>
    <property type="match status" value="1"/>
</dbReference>
<dbReference type="InterPro" id="IPR004045">
    <property type="entry name" value="Glutathione_S-Trfase_N"/>
</dbReference>
<dbReference type="SFLD" id="SFLDG00358">
    <property type="entry name" value="Main_(cytGST)"/>
    <property type="match status" value="1"/>
</dbReference>
<evidence type="ECO:0000313" key="7">
    <source>
        <dbReference type="Proteomes" id="UP000694861"/>
    </source>
</evidence>
<evidence type="ECO:0000256" key="1">
    <source>
        <dbReference type="ARBA" id="ARBA00012452"/>
    </source>
</evidence>
<proteinExistence type="inferred from homology"/>
<dbReference type="RefSeq" id="XP_008226270.1">
    <property type="nucleotide sequence ID" value="XM_008228048.1"/>
</dbReference>
<reference evidence="8" key="2">
    <citation type="submission" date="2025-08" db="UniProtKB">
        <authorList>
            <consortium name="RefSeq"/>
        </authorList>
    </citation>
    <scope>IDENTIFICATION</scope>
</reference>
<dbReference type="InterPro" id="IPR040079">
    <property type="entry name" value="Glutathione_S-Trfase"/>
</dbReference>
<evidence type="ECO:0000313" key="8">
    <source>
        <dbReference type="RefSeq" id="XP_008226270.1"/>
    </source>
</evidence>
<comment type="catalytic activity">
    <reaction evidence="3">
        <text>RX + glutathione = an S-substituted glutathione + a halide anion + H(+)</text>
        <dbReference type="Rhea" id="RHEA:16437"/>
        <dbReference type="ChEBI" id="CHEBI:15378"/>
        <dbReference type="ChEBI" id="CHEBI:16042"/>
        <dbReference type="ChEBI" id="CHEBI:17792"/>
        <dbReference type="ChEBI" id="CHEBI:57925"/>
        <dbReference type="ChEBI" id="CHEBI:90779"/>
        <dbReference type="EC" id="2.5.1.18"/>
    </reaction>
</comment>
<dbReference type="GeneID" id="103325857"/>
<dbReference type="InterPro" id="IPR004046">
    <property type="entry name" value="GST_C"/>
</dbReference>
<dbReference type="Pfam" id="PF00043">
    <property type="entry name" value="GST_C"/>
    <property type="match status" value="1"/>
</dbReference>
<dbReference type="PROSITE" id="PS50405">
    <property type="entry name" value="GST_CTER"/>
    <property type="match status" value="1"/>
</dbReference>
<name>A0ABM0NKT8_PRUMU</name>
<feature type="domain" description="GST N-terminal" evidence="5">
    <location>
        <begin position="3"/>
        <end position="83"/>
    </location>
</feature>
<dbReference type="SFLD" id="SFLDS00019">
    <property type="entry name" value="Glutathione_Transferase_(cytos"/>
    <property type="match status" value="1"/>
</dbReference>
<dbReference type="InterPro" id="IPR036249">
    <property type="entry name" value="Thioredoxin-like_sf"/>
</dbReference>
<feature type="domain" description="GST C-terminal" evidence="6">
    <location>
        <begin position="89"/>
        <end position="217"/>
    </location>
</feature>
<comment type="similarity">
    <text evidence="4">Belongs to the GST superfamily.</text>
</comment>
<accession>A0ABM0NKT8</accession>
<dbReference type="InterPro" id="IPR036282">
    <property type="entry name" value="Glutathione-S-Trfase_C_sf"/>
</dbReference>
<dbReference type="SFLD" id="SFLDG01152">
    <property type="entry name" value="Main.3:_Omega-_and_Tau-like"/>
    <property type="match status" value="1"/>
</dbReference>
<dbReference type="CDD" id="cd03185">
    <property type="entry name" value="GST_C_Tau"/>
    <property type="match status" value="1"/>
</dbReference>
<dbReference type="EC" id="2.5.1.18" evidence="1"/>
<dbReference type="Gene3D" id="1.20.1050.10">
    <property type="match status" value="1"/>
</dbReference>
<reference evidence="7" key="1">
    <citation type="journal article" date="2012" name="Nat. Commun.">
        <title>The genome of Prunus mume.</title>
        <authorList>
            <person name="Zhang Q."/>
            <person name="Chen W."/>
            <person name="Sun L."/>
            <person name="Zhao F."/>
            <person name="Huang B."/>
            <person name="Yang W."/>
            <person name="Tao Y."/>
            <person name="Wang J."/>
            <person name="Yuan Z."/>
            <person name="Fan G."/>
            <person name="Xing Z."/>
            <person name="Han C."/>
            <person name="Pan H."/>
            <person name="Zhong X."/>
            <person name="Shi W."/>
            <person name="Liang X."/>
            <person name="Du D."/>
            <person name="Sun F."/>
            <person name="Xu Z."/>
            <person name="Hao R."/>
            <person name="Lv T."/>
            <person name="Lv Y."/>
            <person name="Zheng Z."/>
            <person name="Sun M."/>
            <person name="Luo L."/>
            <person name="Cai M."/>
            <person name="Gao Y."/>
            <person name="Wang J."/>
            <person name="Yin Y."/>
            <person name="Xu X."/>
            <person name="Cheng T."/>
            <person name="Wang J."/>
        </authorList>
    </citation>
    <scope>NUCLEOTIDE SEQUENCE [LARGE SCALE GENOMIC DNA]</scope>
</reference>
<dbReference type="SUPFAM" id="SSF52833">
    <property type="entry name" value="Thioredoxin-like"/>
    <property type="match status" value="1"/>
</dbReference>
<dbReference type="SUPFAM" id="SSF47616">
    <property type="entry name" value="GST C-terminal domain-like"/>
    <property type="match status" value="1"/>
</dbReference>
<evidence type="ECO:0000259" key="5">
    <source>
        <dbReference type="PROSITE" id="PS50404"/>
    </source>
</evidence>
<evidence type="ECO:0000259" key="6">
    <source>
        <dbReference type="PROSITE" id="PS50405"/>
    </source>
</evidence>
<gene>
    <name evidence="8" type="primary">LOC103325857</name>
</gene>
<keyword evidence="7" id="KW-1185">Reference proteome</keyword>
<dbReference type="Proteomes" id="UP000694861">
    <property type="component" value="Linkage group LG3"/>
</dbReference>
<dbReference type="InterPro" id="IPR045073">
    <property type="entry name" value="Omega/Tau-like"/>
</dbReference>
<evidence type="ECO:0000256" key="3">
    <source>
        <dbReference type="ARBA" id="ARBA00047960"/>
    </source>
</evidence>
<organism evidence="7 8">
    <name type="scientific">Prunus mume</name>
    <name type="common">Japanese apricot</name>
    <name type="synonym">Armeniaca mume</name>
    <dbReference type="NCBI Taxonomy" id="102107"/>
    <lineage>
        <taxon>Eukaryota</taxon>
        <taxon>Viridiplantae</taxon>
        <taxon>Streptophyta</taxon>
        <taxon>Embryophyta</taxon>
        <taxon>Tracheophyta</taxon>
        <taxon>Spermatophyta</taxon>
        <taxon>Magnoliopsida</taxon>
        <taxon>eudicotyledons</taxon>
        <taxon>Gunneridae</taxon>
        <taxon>Pentapetalae</taxon>
        <taxon>rosids</taxon>
        <taxon>fabids</taxon>
        <taxon>Rosales</taxon>
        <taxon>Rosaceae</taxon>
        <taxon>Amygdaloideae</taxon>
        <taxon>Amygdaleae</taxon>
        <taxon>Prunus</taxon>
    </lineage>
</organism>
<dbReference type="PROSITE" id="PS50404">
    <property type="entry name" value="GST_NTER"/>
    <property type="match status" value="1"/>
</dbReference>
<dbReference type="Pfam" id="PF02798">
    <property type="entry name" value="GST_N"/>
    <property type="match status" value="1"/>
</dbReference>
<sequence length="225" mass="25936">MADEVVLLDFWPSMFGMRVRVALAEKGVKYEYREEDLLNNKSPLLLQMNPVHKKIPVLIHNGKPVCESANIVQYIDEAWKDKAPLLPSDPYQRAQARFWVDYIDKNLYEVGKNICATEGEEQEAAKKKLIEILKLLEGQLGDNAYFGGEIFGFLDVALVTFYCRFFSYETCGNFSIEAECPKLIEWAKRCMQKESVAKSLADPKKVYEFTLLLKKRFGKEQSKKN</sequence>
<dbReference type="PANTHER" id="PTHR11260:SF764">
    <property type="entry name" value="GLUTATHIONE TRANSFERASE"/>
    <property type="match status" value="1"/>
</dbReference>
<dbReference type="Gene3D" id="3.40.30.10">
    <property type="entry name" value="Glutaredoxin"/>
    <property type="match status" value="1"/>
</dbReference>